<evidence type="ECO:0000313" key="3">
    <source>
        <dbReference type="Proteomes" id="UP001597045"/>
    </source>
</evidence>
<name>A0ABW3MKW2_9PSEU</name>
<feature type="domain" description="NADPH-dependent reductive aminase-like C-terminal" evidence="1">
    <location>
        <begin position="57"/>
        <end position="184"/>
    </location>
</feature>
<gene>
    <name evidence="2" type="ORF">ACFQ1S_40335</name>
</gene>
<proteinExistence type="predicted"/>
<organism evidence="2 3">
    <name type="scientific">Kibdelosporangium lantanae</name>
    <dbReference type="NCBI Taxonomy" id="1497396"/>
    <lineage>
        <taxon>Bacteria</taxon>
        <taxon>Bacillati</taxon>
        <taxon>Actinomycetota</taxon>
        <taxon>Actinomycetes</taxon>
        <taxon>Pseudonocardiales</taxon>
        <taxon>Pseudonocardiaceae</taxon>
        <taxon>Kibdelosporangium</taxon>
    </lineage>
</organism>
<evidence type="ECO:0000313" key="2">
    <source>
        <dbReference type="EMBL" id="MFD1051353.1"/>
    </source>
</evidence>
<dbReference type="InterPro" id="IPR013328">
    <property type="entry name" value="6PGD_dom2"/>
</dbReference>
<dbReference type="EMBL" id="JBHTIS010003527">
    <property type="protein sequence ID" value="MFD1051353.1"/>
    <property type="molecule type" value="Genomic_DNA"/>
</dbReference>
<feature type="non-terminal residue" evidence="2">
    <location>
        <position position="1"/>
    </location>
</feature>
<dbReference type="Gene3D" id="1.10.1040.10">
    <property type="entry name" value="N-(1-d-carboxylethyl)-l-norvaline Dehydrogenase, domain 2"/>
    <property type="match status" value="1"/>
</dbReference>
<evidence type="ECO:0000259" key="1">
    <source>
        <dbReference type="Pfam" id="PF21761"/>
    </source>
</evidence>
<dbReference type="InterPro" id="IPR048666">
    <property type="entry name" value="RedAm-like_C"/>
</dbReference>
<protein>
    <submittedName>
        <fullName evidence="2">NAD(P)-dependent oxidoreductase</fullName>
    </submittedName>
</protein>
<keyword evidence="3" id="KW-1185">Reference proteome</keyword>
<reference evidence="3" key="1">
    <citation type="journal article" date="2019" name="Int. J. Syst. Evol. Microbiol.">
        <title>The Global Catalogue of Microorganisms (GCM) 10K type strain sequencing project: providing services to taxonomists for standard genome sequencing and annotation.</title>
        <authorList>
            <consortium name="The Broad Institute Genomics Platform"/>
            <consortium name="The Broad Institute Genome Sequencing Center for Infectious Disease"/>
            <person name="Wu L."/>
            <person name="Ma J."/>
        </authorList>
    </citation>
    <scope>NUCLEOTIDE SEQUENCE [LARGE SCALE GENOMIC DNA]</scope>
    <source>
        <strain evidence="3">JCM 31486</strain>
    </source>
</reference>
<dbReference type="Pfam" id="PF21761">
    <property type="entry name" value="RedAm-like_C"/>
    <property type="match status" value="1"/>
</dbReference>
<comment type="caution">
    <text evidence="2">The sequence shown here is derived from an EMBL/GenBank/DDBJ whole genome shotgun (WGS) entry which is preliminary data.</text>
</comment>
<dbReference type="Proteomes" id="UP001597045">
    <property type="component" value="Unassembled WGS sequence"/>
</dbReference>
<sequence length="187" mass="19581">GLVTGRVADFLDGGIMAIPPMIGRPGAFLFHSGSRAAFDTYREVLDVFGESHYVGTDPGLAALYDIALLSGMYGMFMGVAHAYALIANAGLSAREFAPLLTRWVNAMTGMIAPTGEAVDRGDHSVGVTSSIGMQAAAYVNLVDTARDQGVSPELLAPLQKVMDERVADGHGDDAIGGIIEVLRKAGR</sequence>
<accession>A0ABW3MKW2</accession>